<dbReference type="InterPro" id="IPR011010">
    <property type="entry name" value="DNA_brk_join_enz"/>
</dbReference>
<dbReference type="GO" id="GO:0003677">
    <property type="term" value="F:DNA binding"/>
    <property type="evidence" value="ECO:0007669"/>
    <property type="project" value="InterPro"/>
</dbReference>
<gene>
    <name evidence="2" type="ORF">SBD_6033</name>
</gene>
<evidence type="ECO:0000256" key="1">
    <source>
        <dbReference type="ARBA" id="ARBA00023172"/>
    </source>
</evidence>
<evidence type="ECO:0008006" key="4">
    <source>
        <dbReference type="Google" id="ProtNLM"/>
    </source>
</evidence>
<dbReference type="Proteomes" id="UP000030760">
    <property type="component" value="Unassembled WGS sequence"/>
</dbReference>
<dbReference type="Gene3D" id="1.10.443.10">
    <property type="entry name" value="Intergrase catalytic core"/>
    <property type="match status" value="1"/>
</dbReference>
<proteinExistence type="predicted"/>
<sequence length="404" mass="45218">MGLPVIEGAPLDAPVTGRLDGRPWRDAAIDYTEAGFLPRHLGTACFIVISYLSGMRAGEVLSLERGCVERDQAHGLVLLRGRHWKGVRDAAGDKMPEGEIRADPWVVTEVVATAVAVLERLHTSTWLFPATLFTDGRDGATILRSRVGGSRSETRINHDIAEFLAWVETYCTEHGRSDRIPPDPVHPVIYSARLRRTLAWFIVRRPRGLVAAAIQYGHLRVQMTLGYAGSYASGFPDDLAFEDWLARLDTLADAHQRLREGEQVSGPAAETYQHRVQAATRFAGRVLRTKRHANAMLTNPDLQIFPGKGMTCVLDPKRAACRLRSEEDGTRRTPDLDDCRPNCVNIARTDRDIEHVHVQIERLRPLVDDPLAPAFRHAREQHELDRLERIVTAHDHTGEPHDGH</sequence>
<dbReference type="SUPFAM" id="SSF56349">
    <property type="entry name" value="DNA breaking-rejoining enzymes"/>
    <property type="match status" value="1"/>
</dbReference>
<reference evidence="3" key="1">
    <citation type="journal article" date="2013" name="Genome Announc.">
        <title>Draft Genome Sequence of Streptomyces bottropensis ATCC 25435, a Bottromycin-Producing Actinomycete.</title>
        <authorList>
            <person name="Zhang H."/>
            <person name="Zhou W."/>
            <person name="Zhuang Y."/>
            <person name="Liang X."/>
            <person name="Liu T."/>
        </authorList>
    </citation>
    <scope>NUCLEOTIDE SEQUENCE [LARGE SCALE GENOMIC DNA]</scope>
    <source>
        <strain evidence="3">ATCC 25435</strain>
    </source>
</reference>
<evidence type="ECO:0000313" key="3">
    <source>
        <dbReference type="Proteomes" id="UP000030760"/>
    </source>
</evidence>
<dbReference type="AlphaFoldDB" id="M3D9J8"/>
<dbReference type="EMBL" id="KB405094">
    <property type="protein sequence ID" value="EMF52957.1"/>
    <property type="molecule type" value="Genomic_DNA"/>
</dbReference>
<name>M3D9J8_9ACTN</name>
<dbReference type="GO" id="GO:0015074">
    <property type="term" value="P:DNA integration"/>
    <property type="evidence" value="ECO:0007669"/>
    <property type="project" value="InterPro"/>
</dbReference>
<keyword evidence="1" id="KW-0233">DNA recombination</keyword>
<organism evidence="2 3">
    <name type="scientific">Streptomyces bottropensis ATCC 25435</name>
    <dbReference type="NCBI Taxonomy" id="1054862"/>
    <lineage>
        <taxon>Bacteria</taxon>
        <taxon>Bacillati</taxon>
        <taxon>Actinomycetota</taxon>
        <taxon>Actinomycetes</taxon>
        <taxon>Kitasatosporales</taxon>
        <taxon>Streptomycetaceae</taxon>
        <taxon>Streptomyces</taxon>
    </lineage>
</organism>
<protein>
    <recommendedName>
        <fullName evidence="4">Integrase</fullName>
    </recommendedName>
</protein>
<accession>M3D9J8</accession>
<dbReference type="GO" id="GO:0006310">
    <property type="term" value="P:DNA recombination"/>
    <property type="evidence" value="ECO:0007669"/>
    <property type="project" value="UniProtKB-KW"/>
</dbReference>
<evidence type="ECO:0000313" key="2">
    <source>
        <dbReference type="EMBL" id="EMF52957.1"/>
    </source>
</evidence>
<dbReference type="InterPro" id="IPR013762">
    <property type="entry name" value="Integrase-like_cat_sf"/>
</dbReference>